<proteinExistence type="inferred from homology"/>
<gene>
    <name evidence="3" type="ORF">A1O3_04046</name>
</gene>
<dbReference type="InterPro" id="IPR051260">
    <property type="entry name" value="Diverse_substr_monoxygenases"/>
</dbReference>
<dbReference type="GO" id="GO:0004497">
    <property type="term" value="F:monooxygenase activity"/>
    <property type="evidence" value="ECO:0007669"/>
    <property type="project" value="InterPro"/>
</dbReference>
<evidence type="ECO:0000259" key="2">
    <source>
        <dbReference type="Pfam" id="PF00296"/>
    </source>
</evidence>
<dbReference type="SUPFAM" id="SSF51679">
    <property type="entry name" value="Bacterial luciferase-like"/>
    <property type="match status" value="1"/>
</dbReference>
<dbReference type="PANTHER" id="PTHR30011:SF41">
    <property type="entry name" value="XENOBIOTIC COMPOUND MONOOXYGENASE, DSZA FAMILY (AFU_ORTHOLOGUE AFUA_3G15040)"/>
    <property type="match status" value="1"/>
</dbReference>
<dbReference type="Proteomes" id="UP000019478">
    <property type="component" value="Unassembled WGS sequence"/>
</dbReference>
<dbReference type="HOGENOM" id="CLU_022256_0_0_1"/>
<name>W9Y3L1_9EURO</name>
<dbReference type="InterPro" id="IPR011251">
    <property type="entry name" value="Luciferase-like_dom"/>
</dbReference>
<comment type="similarity">
    <text evidence="1">Belongs to the NtaA/SnaA/DszA monooxygenase family.</text>
</comment>
<dbReference type="RefSeq" id="XP_007732367.1">
    <property type="nucleotide sequence ID" value="XM_007734177.1"/>
</dbReference>
<feature type="domain" description="Luciferase-like" evidence="2">
    <location>
        <begin position="31"/>
        <end position="333"/>
    </location>
</feature>
<dbReference type="InterPro" id="IPR036661">
    <property type="entry name" value="Luciferase-like_sf"/>
</dbReference>
<keyword evidence="4" id="KW-1185">Reference proteome</keyword>
<dbReference type="eggNOG" id="ENOG502SJM8">
    <property type="taxonomic scope" value="Eukaryota"/>
</dbReference>
<accession>W9Y3L1</accession>
<evidence type="ECO:0000313" key="4">
    <source>
        <dbReference type="Proteomes" id="UP000019478"/>
    </source>
</evidence>
<dbReference type="Pfam" id="PF00296">
    <property type="entry name" value="Bac_luciferase"/>
    <property type="match status" value="1"/>
</dbReference>
<dbReference type="PANTHER" id="PTHR30011">
    <property type="entry name" value="ALKANESULFONATE MONOOXYGENASE-RELATED"/>
    <property type="match status" value="1"/>
</dbReference>
<sequence>MGSTGASQKQWVMNAFAMSSPGHVAAGLWRHPQNRSQEYLNLGYWIDLARILEEGKFNGLFIADMLGIYDVYQGPGNINPVLPGAAQFPISDPFPAIAAMAAVTTSLAFGITSSTTYEHPFALARRFSTLDHLTRGRVGWNIVTSYLESAAKNFGLDTQVPHDTRYAKAEEYLNVTYKLWEGSWRDDAVVQDPKTKQYTVPGRVRRIDHEGEWFKSAGPHTVEPSPQRTPFIFQAGTSSAGKVFATKHAEAMFLPGMEPHVTRKAADSIRKLAVEIGRNPDSIKLLAGIIIIVDETDEKAQAKYEEYLSYADDDGTLALFGGWYGVDISQWGDDEDFRFAPGFPGAVQGMLEAWSSTVPGGKNIKWTKSRIARELALGGPHAKAIGSPETVADILQHWIDEANIDGFNISYAISPGNFQDIIKYLFPELRRRGVFWDDYAVPGGTARENYSADGKGPRVRADHPASRFRWRAGEEVPEYAKGEVDSVK</sequence>
<dbReference type="NCBIfam" id="TIGR03860">
    <property type="entry name" value="FMN_nitrolo"/>
    <property type="match status" value="1"/>
</dbReference>
<evidence type="ECO:0000313" key="3">
    <source>
        <dbReference type="EMBL" id="EXJ87088.1"/>
    </source>
</evidence>
<dbReference type="GeneID" id="19168167"/>
<dbReference type="PIRSF" id="PIRSF000337">
    <property type="entry name" value="NTA_MOA"/>
    <property type="match status" value="1"/>
</dbReference>
<dbReference type="Gene3D" id="3.20.20.30">
    <property type="entry name" value="Luciferase-like domain"/>
    <property type="match status" value="1"/>
</dbReference>
<dbReference type="OrthoDB" id="5561043at2759"/>
<protein>
    <recommendedName>
        <fullName evidence="2">Luciferase-like domain-containing protein</fullName>
    </recommendedName>
</protein>
<dbReference type="GO" id="GO:0016705">
    <property type="term" value="F:oxidoreductase activity, acting on paired donors, with incorporation or reduction of molecular oxygen"/>
    <property type="evidence" value="ECO:0007669"/>
    <property type="project" value="InterPro"/>
</dbReference>
<dbReference type="AlphaFoldDB" id="W9Y3L1"/>
<dbReference type="EMBL" id="AMGY01000003">
    <property type="protein sequence ID" value="EXJ87088.1"/>
    <property type="molecule type" value="Genomic_DNA"/>
</dbReference>
<dbReference type="InterPro" id="IPR016215">
    <property type="entry name" value="NTA_MOA"/>
</dbReference>
<reference evidence="3 4" key="1">
    <citation type="submission" date="2013-03" db="EMBL/GenBank/DDBJ databases">
        <title>The Genome Sequence of Capronia epimyces CBS 606.96.</title>
        <authorList>
            <consortium name="The Broad Institute Genomics Platform"/>
            <person name="Cuomo C."/>
            <person name="de Hoog S."/>
            <person name="Gorbushina A."/>
            <person name="Walker B."/>
            <person name="Young S.K."/>
            <person name="Zeng Q."/>
            <person name="Gargeya S."/>
            <person name="Fitzgerald M."/>
            <person name="Haas B."/>
            <person name="Abouelleil A."/>
            <person name="Allen A.W."/>
            <person name="Alvarado L."/>
            <person name="Arachchi H.M."/>
            <person name="Berlin A.M."/>
            <person name="Chapman S.B."/>
            <person name="Gainer-Dewar J."/>
            <person name="Goldberg J."/>
            <person name="Griggs A."/>
            <person name="Gujja S."/>
            <person name="Hansen M."/>
            <person name="Howarth C."/>
            <person name="Imamovic A."/>
            <person name="Ireland A."/>
            <person name="Larimer J."/>
            <person name="McCowan C."/>
            <person name="Murphy C."/>
            <person name="Pearson M."/>
            <person name="Poon T.W."/>
            <person name="Priest M."/>
            <person name="Roberts A."/>
            <person name="Saif S."/>
            <person name="Shea T."/>
            <person name="Sisk P."/>
            <person name="Sykes S."/>
            <person name="Wortman J."/>
            <person name="Nusbaum C."/>
            <person name="Birren B."/>
        </authorList>
    </citation>
    <scope>NUCLEOTIDE SEQUENCE [LARGE SCALE GENOMIC DNA]</scope>
    <source>
        <strain evidence="3 4">CBS 606.96</strain>
    </source>
</reference>
<comment type="caution">
    <text evidence="3">The sequence shown here is derived from an EMBL/GenBank/DDBJ whole genome shotgun (WGS) entry which is preliminary data.</text>
</comment>
<evidence type="ECO:0000256" key="1">
    <source>
        <dbReference type="ARBA" id="ARBA00033748"/>
    </source>
</evidence>
<dbReference type="STRING" id="1182542.W9Y3L1"/>
<organism evidence="3 4">
    <name type="scientific">Capronia epimyces CBS 606.96</name>
    <dbReference type="NCBI Taxonomy" id="1182542"/>
    <lineage>
        <taxon>Eukaryota</taxon>
        <taxon>Fungi</taxon>
        <taxon>Dikarya</taxon>
        <taxon>Ascomycota</taxon>
        <taxon>Pezizomycotina</taxon>
        <taxon>Eurotiomycetes</taxon>
        <taxon>Chaetothyriomycetidae</taxon>
        <taxon>Chaetothyriales</taxon>
        <taxon>Herpotrichiellaceae</taxon>
        <taxon>Capronia</taxon>
    </lineage>
</organism>